<feature type="chain" id="PRO_5038460535" description="Lipoprotein" evidence="1">
    <location>
        <begin position="25"/>
        <end position="287"/>
    </location>
</feature>
<reference evidence="2" key="2">
    <citation type="journal article" date="2021" name="PeerJ">
        <title>Extensive microbial diversity within the chicken gut microbiome revealed by metagenomics and culture.</title>
        <authorList>
            <person name="Gilroy R."/>
            <person name="Ravi A."/>
            <person name="Getino M."/>
            <person name="Pursley I."/>
            <person name="Horton D.L."/>
            <person name="Alikhan N.F."/>
            <person name="Baker D."/>
            <person name="Gharbi K."/>
            <person name="Hall N."/>
            <person name="Watson M."/>
            <person name="Adriaenssens E.M."/>
            <person name="Foster-Nyarko E."/>
            <person name="Jarju S."/>
            <person name="Secka A."/>
            <person name="Antonio M."/>
            <person name="Oren A."/>
            <person name="Chaudhuri R.R."/>
            <person name="La Ragione R."/>
            <person name="Hildebrand F."/>
            <person name="Pallen M.J."/>
        </authorList>
    </citation>
    <scope>NUCLEOTIDE SEQUENCE</scope>
    <source>
        <strain evidence="2">CHK184-25365</strain>
    </source>
</reference>
<name>A0A9D1DDM1_9FIRM</name>
<evidence type="ECO:0008006" key="4">
    <source>
        <dbReference type="Google" id="ProtNLM"/>
    </source>
</evidence>
<accession>A0A9D1DDM1</accession>
<protein>
    <recommendedName>
        <fullName evidence="4">Lipoprotein</fullName>
    </recommendedName>
</protein>
<keyword evidence="1" id="KW-0732">Signal</keyword>
<comment type="caution">
    <text evidence="2">The sequence shown here is derived from an EMBL/GenBank/DDBJ whole genome shotgun (WGS) entry which is preliminary data.</text>
</comment>
<sequence length="287" mass="31753">MKAKRILPLLLSVALLTTFTGCFNHGQIVSPGDVHPQITTGSISTIDGPSDVNPDIANQEETVSIASNLKILSEDGENLQLCQHHVIDFYFQIPLEGLTCLDARGNSLDVDQLTANQAAILTFTGELPQQELLDFAGRVDRYTYVFPADQIVSLQLTDTQAQEILSPLGNLQANQLARLEVENQNLYPPSFTSLSSPHLEEVVTQLAGIRATIQPQPDLEADTGTPTILRLTYLDGSQVLVKIHNWTNFQLTLQTGEETEYYCVRSCYLDGVRNTIHTALDYPAWRN</sequence>
<proteinExistence type="predicted"/>
<organism evidence="2 3">
    <name type="scientific">Candidatus Egerieicola pullicola</name>
    <dbReference type="NCBI Taxonomy" id="2840775"/>
    <lineage>
        <taxon>Bacteria</taxon>
        <taxon>Bacillati</taxon>
        <taxon>Bacillota</taxon>
        <taxon>Clostridia</taxon>
        <taxon>Eubacteriales</taxon>
        <taxon>Oscillospiraceae</taxon>
        <taxon>Oscillospiraceae incertae sedis</taxon>
        <taxon>Candidatus Egerieicola</taxon>
    </lineage>
</organism>
<evidence type="ECO:0000313" key="2">
    <source>
        <dbReference type="EMBL" id="HIR41504.1"/>
    </source>
</evidence>
<reference evidence="2" key="1">
    <citation type="submission" date="2020-10" db="EMBL/GenBank/DDBJ databases">
        <authorList>
            <person name="Gilroy R."/>
        </authorList>
    </citation>
    <scope>NUCLEOTIDE SEQUENCE</scope>
    <source>
        <strain evidence="2">CHK184-25365</strain>
    </source>
</reference>
<evidence type="ECO:0000256" key="1">
    <source>
        <dbReference type="SAM" id="SignalP"/>
    </source>
</evidence>
<feature type="signal peptide" evidence="1">
    <location>
        <begin position="1"/>
        <end position="24"/>
    </location>
</feature>
<dbReference type="EMBL" id="DVGY01000152">
    <property type="protein sequence ID" value="HIR41504.1"/>
    <property type="molecule type" value="Genomic_DNA"/>
</dbReference>
<dbReference type="Proteomes" id="UP000886749">
    <property type="component" value="Unassembled WGS sequence"/>
</dbReference>
<dbReference type="AlphaFoldDB" id="A0A9D1DDM1"/>
<dbReference type="PROSITE" id="PS51257">
    <property type="entry name" value="PROKAR_LIPOPROTEIN"/>
    <property type="match status" value="1"/>
</dbReference>
<gene>
    <name evidence="2" type="ORF">IAB36_06740</name>
</gene>
<evidence type="ECO:0000313" key="3">
    <source>
        <dbReference type="Proteomes" id="UP000886749"/>
    </source>
</evidence>